<feature type="domain" description="Flagellar protein FlgJ N-terminal" evidence="1">
    <location>
        <begin position="143"/>
        <end position="191"/>
    </location>
</feature>
<dbReference type="Proteomes" id="UP001198163">
    <property type="component" value="Unassembled WGS sequence"/>
</dbReference>
<protein>
    <submittedName>
        <fullName evidence="2">Rod-binding protein</fullName>
    </submittedName>
</protein>
<evidence type="ECO:0000313" key="3">
    <source>
        <dbReference type="Proteomes" id="UP001198163"/>
    </source>
</evidence>
<dbReference type="RefSeq" id="WP_230755155.1">
    <property type="nucleotide sequence ID" value="NZ_JAINWA010000003.1"/>
</dbReference>
<comment type="caution">
    <text evidence="2">The sequence shown here is derived from an EMBL/GenBank/DDBJ whole genome shotgun (WGS) entry which is preliminary data.</text>
</comment>
<accession>A0AAE3EJM6</accession>
<dbReference type="EMBL" id="JAINWA010000003">
    <property type="protein sequence ID" value="MCD1654683.1"/>
    <property type="molecule type" value="Genomic_DNA"/>
</dbReference>
<reference evidence="2" key="1">
    <citation type="submission" date="2021-08" db="EMBL/GenBank/DDBJ databases">
        <title>Comparative analyses of Brucepasteria parasyntrophica and Teretinema zuelzerae.</title>
        <authorList>
            <person name="Song Y."/>
            <person name="Brune A."/>
        </authorList>
    </citation>
    <scope>NUCLEOTIDE SEQUENCE</scope>
    <source>
        <strain evidence="2">DSM 1903</strain>
    </source>
</reference>
<keyword evidence="3" id="KW-1185">Reference proteome</keyword>
<evidence type="ECO:0000259" key="1">
    <source>
        <dbReference type="Pfam" id="PF10135"/>
    </source>
</evidence>
<dbReference type="Pfam" id="PF10135">
    <property type="entry name" value="Rod-binding"/>
    <property type="match status" value="1"/>
</dbReference>
<dbReference type="AlphaFoldDB" id="A0AAE3EJM6"/>
<name>A0AAE3EJM6_9SPIR</name>
<organism evidence="2 3">
    <name type="scientific">Teretinema zuelzerae</name>
    <dbReference type="NCBI Taxonomy" id="156"/>
    <lineage>
        <taxon>Bacteria</taxon>
        <taxon>Pseudomonadati</taxon>
        <taxon>Spirochaetota</taxon>
        <taxon>Spirochaetia</taxon>
        <taxon>Spirochaetales</taxon>
        <taxon>Treponemataceae</taxon>
        <taxon>Teretinema</taxon>
    </lineage>
</organism>
<gene>
    <name evidence="2" type="ORF">K7J14_08190</name>
</gene>
<evidence type="ECO:0000313" key="2">
    <source>
        <dbReference type="EMBL" id="MCD1654683.1"/>
    </source>
</evidence>
<proteinExistence type="predicted"/>
<sequence length="195" mass="20334">MTGLLSSATLAAGSAGLGAGISGIGGMGGLLDNAKAQETERRFSALIDGIRSGIDEDDASSSSTSLGGALSKNLSQNGLQDPRLPGDFISSLAKKDITSIDKDSPLVGAAANAGQKGKIDRSSKIYEQALELESYFVKIMLSSMKNTIQKTGIDGKESFASGMYNDMFYDELARTVTKSAGFGLADQVYLQLTRS</sequence>
<dbReference type="InterPro" id="IPR019301">
    <property type="entry name" value="Flagellar_prot_FlgJ_N"/>
</dbReference>